<keyword evidence="1" id="KW-0732">Signal</keyword>
<evidence type="ECO:0000313" key="3">
    <source>
        <dbReference type="Proteomes" id="UP000324575"/>
    </source>
</evidence>
<feature type="chain" id="PRO_5024462734" description="Gliding motility-associated C-terminal domain-containing protein" evidence="1">
    <location>
        <begin position="22"/>
        <end position="434"/>
    </location>
</feature>
<dbReference type="InterPro" id="IPR026341">
    <property type="entry name" value="T9SS_type_B"/>
</dbReference>
<feature type="signal peptide" evidence="1">
    <location>
        <begin position="1"/>
        <end position="21"/>
    </location>
</feature>
<evidence type="ECO:0000256" key="1">
    <source>
        <dbReference type="SAM" id="SignalP"/>
    </source>
</evidence>
<gene>
    <name evidence="2" type="ORF">EZS26_002002</name>
</gene>
<accession>A0A5M8P092</accession>
<dbReference type="NCBIfam" id="TIGR04131">
    <property type="entry name" value="Bac_Flav_CTERM"/>
    <property type="match status" value="1"/>
</dbReference>
<evidence type="ECO:0000313" key="2">
    <source>
        <dbReference type="EMBL" id="KAA6301839.1"/>
    </source>
</evidence>
<dbReference type="EMBL" id="SNRX01000013">
    <property type="protein sequence ID" value="KAA6301839.1"/>
    <property type="molecule type" value="Genomic_DNA"/>
</dbReference>
<organism evidence="2 3">
    <name type="scientific">Candidatus Ordinivivax streblomastigis</name>
    <dbReference type="NCBI Taxonomy" id="2540710"/>
    <lineage>
        <taxon>Bacteria</taxon>
        <taxon>Pseudomonadati</taxon>
        <taxon>Bacteroidota</taxon>
        <taxon>Bacteroidia</taxon>
        <taxon>Bacteroidales</taxon>
        <taxon>Candidatus Ordinivivax</taxon>
    </lineage>
</organism>
<comment type="caution">
    <text evidence="2">The sequence shown here is derived from an EMBL/GenBank/DDBJ whole genome shotgun (WGS) entry which is preliminary data.</text>
</comment>
<proteinExistence type="predicted"/>
<dbReference type="AlphaFoldDB" id="A0A5M8P092"/>
<sequence length="434" mass="48217">MKKTIFSILSFCLAFSINAQYSVKGGQGEPCMLNKEIQVCLLNGLSDAEISFTSTSASASTNHQWYRYDTKAAEAVQIPCTQNGATSTITDVRDGYGYFVDLNPPVWIIDYSRYLPTLHSLNIEEGNDACEYIRLTADVESASALEYTLHSGQKKLLPRTFHLLYKQLVWNEDNFSFSVEDKDEPLSAIANITLDAPLVNTVFTLQGDDYAEYFGLSASVSTPEYEAVALEVHGKATSLKESGETEQEITVAGDRLGGSAPLEIIFDACANEPVAGMYQWTIKKINRERNDSTLILQYKGKSVNYTFRESGTYVAQLEVLGANLVCSDDSYSQEIEIGDSDLRLPNAFSPGSSIGSNDVYRVSYKSLVKFKASIYNRWGNLLFHWEDPAQGWDGRVNGKYVPTGVYYIVVEARGADGKKYNKTSDINILRSKNH</sequence>
<protein>
    <recommendedName>
        <fullName evidence="4">Gliding motility-associated C-terminal domain-containing protein</fullName>
    </recommendedName>
</protein>
<reference evidence="2 3" key="1">
    <citation type="submission" date="2019-03" db="EMBL/GenBank/DDBJ databases">
        <title>Single cell metagenomics reveals metabolic interactions within the superorganism composed of flagellate Streblomastix strix and complex community of Bacteroidetes bacteria on its surface.</title>
        <authorList>
            <person name="Treitli S.C."/>
            <person name="Kolisko M."/>
            <person name="Husnik F."/>
            <person name="Keeling P."/>
            <person name="Hampl V."/>
        </authorList>
    </citation>
    <scope>NUCLEOTIDE SEQUENCE [LARGE SCALE GENOMIC DNA]</scope>
    <source>
        <strain evidence="2">St1</strain>
    </source>
</reference>
<evidence type="ECO:0008006" key="4">
    <source>
        <dbReference type="Google" id="ProtNLM"/>
    </source>
</evidence>
<dbReference type="Pfam" id="PF13585">
    <property type="entry name" value="CHU_C"/>
    <property type="match status" value="1"/>
</dbReference>
<dbReference type="Proteomes" id="UP000324575">
    <property type="component" value="Unassembled WGS sequence"/>
</dbReference>
<name>A0A5M8P092_9BACT</name>